<feature type="transmembrane region" description="Helical" evidence="9">
    <location>
        <begin position="398"/>
        <end position="423"/>
    </location>
</feature>
<accession>A0A1V2LEH6</accession>
<dbReference type="InterPro" id="IPR001757">
    <property type="entry name" value="P_typ_ATPase"/>
</dbReference>
<dbReference type="GO" id="GO:0030007">
    <property type="term" value="P:intracellular potassium ion homeostasis"/>
    <property type="evidence" value="ECO:0007669"/>
    <property type="project" value="TreeGrafter"/>
</dbReference>
<dbReference type="PANTHER" id="PTHR43294">
    <property type="entry name" value="SODIUM/POTASSIUM-TRANSPORTING ATPASE SUBUNIT ALPHA"/>
    <property type="match status" value="1"/>
</dbReference>
<dbReference type="InterPro" id="IPR044492">
    <property type="entry name" value="P_typ_ATPase_HD_dom"/>
</dbReference>
<evidence type="ECO:0000313" key="12">
    <source>
        <dbReference type="Proteomes" id="UP000189513"/>
    </source>
</evidence>
<dbReference type="PRINTS" id="PR00121">
    <property type="entry name" value="NAKATPASE"/>
</dbReference>
<dbReference type="Pfam" id="PF00702">
    <property type="entry name" value="Hydrolase"/>
    <property type="match status" value="1"/>
</dbReference>
<dbReference type="Pfam" id="PF00690">
    <property type="entry name" value="Cation_ATPase_N"/>
    <property type="match status" value="1"/>
</dbReference>
<dbReference type="GO" id="GO:0005391">
    <property type="term" value="F:P-type sodium:potassium-exchanging transporter activity"/>
    <property type="evidence" value="ECO:0007669"/>
    <property type="project" value="TreeGrafter"/>
</dbReference>
<keyword evidence="8 9" id="KW-0472">Membrane</keyword>
<dbReference type="InterPro" id="IPR018303">
    <property type="entry name" value="ATPase_P-typ_P_site"/>
</dbReference>
<feature type="transmembrane region" description="Helical" evidence="9">
    <location>
        <begin position="187"/>
        <end position="210"/>
    </location>
</feature>
<dbReference type="InterPro" id="IPR004014">
    <property type="entry name" value="ATPase_P-typ_cation-transptr_N"/>
</dbReference>
<keyword evidence="12" id="KW-1185">Reference proteome</keyword>
<evidence type="ECO:0000256" key="4">
    <source>
        <dbReference type="ARBA" id="ARBA00022741"/>
    </source>
</evidence>
<dbReference type="NCBIfam" id="TIGR01494">
    <property type="entry name" value="ATPase_P-type"/>
    <property type="match status" value="2"/>
</dbReference>
<dbReference type="Gene3D" id="3.40.50.1000">
    <property type="entry name" value="HAD superfamily/HAD-like"/>
    <property type="match status" value="1"/>
</dbReference>
<dbReference type="InterPro" id="IPR023214">
    <property type="entry name" value="HAD_sf"/>
</dbReference>
<dbReference type="SUPFAM" id="SSF81660">
    <property type="entry name" value="Metal cation-transporting ATPase, ATP-binding domain N"/>
    <property type="match status" value="1"/>
</dbReference>
<dbReference type="Gene3D" id="2.70.150.10">
    <property type="entry name" value="Calcium-transporting ATPase, cytoplasmic transduction domain A"/>
    <property type="match status" value="1"/>
</dbReference>
<dbReference type="SMART" id="SM00831">
    <property type="entry name" value="Cation_ATPase_N"/>
    <property type="match status" value="1"/>
</dbReference>
<evidence type="ECO:0000256" key="8">
    <source>
        <dbReference type="ARBA" id="ARBA00023136"/>
    </source>
</evidence>
<dbReference type="SUPFAM" id="SSF56784">
    <property type="entry name" value="HAD-like"/>
    <property type="match status" value="1"/>
</dbReference>
<reference evidence="12" key="1">
    <citation type="journal article" date="2017" name="Genome Announc.">
        <title>Genome sequences of Cyberlindnera fabianii 65, Pichia kudriavzevii 129, and Saccharomyces cerevisiae 131 isolated from fermented masau fruits in Zimbabwe.</title>
        <authorList>
            <person name="van Rijswijck I.M.H."/>
            <person name="Derks M.F.L."/>
            <person name="Abee T."/>
            <person name="de Ridder D."/>
            <person name="Smid E.J."/>
        </authorList>
    </citation>
    <scope>NUCLEOTIDE SEQUENCE [LARGE SCALE GENOMIC DNA]</scope>
    <source>
        <strain evidence="12">65</strain>
    </source>
</reference>
<evidence type="ECO:0000256" key="9">
    <source>
        <dbReference type="SAM" id="Phobius"/>
    </source>
</evidence>
<evidence type="ECO:0000256" key="6">
    <source>
        <dbReference type="ARBA" id="ARBA00022967"/>
    </source>
</evidence>
<dbReference type="InterPro" id="IPR008250">
    <property type="entry name" value="ATPase_P-typ_transduc_dom_A_sf"/>
</dbReference>
<feature type="transmembrane region" description="Helical" evidence="9">
    <location>
        <begin position="1017"/>
        <end position="1040"/>
    </location>
</feature>
<dbReference type="Pfam" id="PF00689">
    <property type="entry name" value="Cation_ATPase_C"/>
    <property type="match status" value="1"/>
</dbReference>
<feature type="transmembrane region" description="Helical" evidence="9">
    <location>
        <begin position="1052"/>
        <end position="1069"/>
    </location>
</feature>
<dbReference type="GO" id="GO:0005524">
    <property type="term" value="F:ATP binding"/>
    <property type="evidence" value="ECO:0007669"/>
    <property type="project" value="UniProtKB-KW"/>
</dbReference>
<dbReference type="Gene3D" id="3.40.1110.10">
    <property type="entry name" value="Calcium-transporting ATPase, cytoplasmic domain N"/>
    <property type="match status" value="1"/>
</dbReference>
<dbReference type="GO" id="GO:0016887">
    <property type="term" value="F:ATP hydrolysis activity"/>
    <property type="evidence" value="ECO:0007669"/>
    <property type="project" value="InterPro"/>
</dbReference>
<feature type="domain" description="Cation-transporting P-type ATPase N-terminal" evidence="10">
    <location>
        <begin position="106"/>
        <end position="179"/>
    </location>
</feature>
<keyword evidence="2" id="KW-1003">Cell membrane</keyword>
<dbReference type="STRING" id="36022.A0A1V2LEH6"/>
<dbReference type="VEuPathDB" id="FungiDB:BON22_0296"/>
<feature type="transmembrane region" description="Helical" evidence="9">
    <location>
        <begin position="873"/>
        <end position="895"/>
    </location>
</feature>
<organism evidence="11 12">
    <name type="scientific">Cyberlindnera fabianii</name>
    <name type="common">Yeast</name>
    <name type="synonym">Hansenula fabianii</name>
    <dbReference type="NCBI Taxonomy" id="36022"/>
    <lineage>
        <taxon>Eukaryota</taxon>
        <taxon>Fungi</taxon>
        <taxon>Dikarya</taxon>
        <taxon>Ascomycota</taxon>
        <taxon>Saccharomycotina</taxon>
        <taxon>Saccharomycetes</taxon>
        <taxon>Phaffomycetales</taxon>
        <taxon>Phaffomycetaceae</taxon>
        <taxon>Cyberlindnera</taxon>
    </lineage>
</organism>
<protein>
    <submittedName>
        <fullName evidence="11">Sodium/potassium-transporting ATPase subunit alpha-1</fullName>
    </submittedName>
</protein>
<dbReference type="AlphaFoldDB" id="A0A1V2LEH6"/>
<evidence type="ECO:0000256" key="5">
    <source>
        <dbReference type="ARBA" id="ARBA00022840"/>
    </source>
</evidence>
<evidence type="ECO:0000256" key="2">
    <source>
        <dbReference type="ARBA" id="ARBA00022475"/>
    </source>
</evidence>
<dbReference type="SUPFAM" id="SSF81653">
    <property type="entry name" value="Calcium ATPase, transduction domain A"/>
    <property type="match status" value="1"/>
</dbReference>
<dbReference type="Gene3D" id="1.20.1110.10">
    <property type="entry name" value="Calcium-transporting ATPase, transmembrane domain"/>
    <property type="match status" value="1"/>
</dbReference>
<feature type="transmembrane region" description="Helical" evidence="9">
    <location>
        <begin position="155"/>
        <end position="181"/>
    </location>
</feature>
<dbReference type="InterPro" id="IPR023298">
    <property type="entry name" value="ATPase_P-typ_TM_dom_sf"/>
</dbReference>
<comment type="subcellular location">
    <subcellularLocation>
        <location evidence="1">Cell membrane</location>
        <topology evidence="1">Multi-pass membrane protein</topology>
    </subcellularLocation>
</comment>
<evidence type="ECO:0000259" key="10">
    <source>
        <dbReference type="SMART" id="SM00831"/>
    </source>
</evidence>
<dbReference type="GO" id="GO:0005886">
    <property type="term" value="C:plasma membrane"/>
    <property type="evidence" value="ECO:0007669"/>
    <property type="project" value="UniProtKB-SubCell"/>
</dbReference>
<evidence type="ECO:0000256" key="3">
    <source>
        <dbReference type="ARBA" id="ARBA00022692"/>
    </source>
</evidence>
<dbReference type="InterPro" id="IPR023299">
    <property type="entry name" value="ATPase_P-typ_cyto_dom_N"/>
</dbReference>
<dbReference type="PROSITE" id="PS00154">
    <property type="entry name" value="ATPASE_E1_E2"/>
    <property type="match status" value="1"/>
</dbReference>
<dbReference type="OMA" id="QQPPIFN"/>
<keyword evidence="6" id="KW-1278">Translocase</keyword>
<dbReference type="GO" id="GO:1902600">
    <property type="term" value="P:proton transmembrane transport"/>
    <property type="evidence" value="ECO:0007669"/>
    <property type="project" value="TreeGrafter"/>
</dbReference>
<dbReference type="SFLD" id="SFLDS00003">
    <property type="entry name" value="Haloacid_Dehalogenase"/>
    <property type="match status" value="1"/>
</dbReference>
<dbReference type="SUPFAM" id="SSF81665">
    <property type="entry name" value="Calcium ATPase, transmembrane domain M"/>
    <property type="match status" value="1"/>
</dbReference>
<dbReference type="PANTHER" id="PTHR43294:SF21">
    <property type="entry name" value="CATION TRANSPORTING ATPASE"/>
    <property type="match status" value="1"/>
</dbReference>
<dbReference type="GO" id="GO:0036376">
    <property type="term" value="P:sodium ion export across plasma membrane"/>
    <property type="evidence" value="ECO:0007669"/>
    <property type="project" value="TreeGrafter"/>
</dbReference>
<dbReference type="SFLD" id="SFLDG00002">
    <property type="entry name" value="C1.7:_P-type_atpase_like"/>
    <property type="match status" value="1"/>
</dbReference>
<dbReference type="InterPro" id="IPR059000">
    <property type="entry name" value="ATPase_P-type_domA"/>
</dbReference>
<feature type="transmembrane region" description="Helical" evidence="9">
    <location>
        <begin position="353"/>
        <end position="378"/>
    </location>
</feature>
<feature type="transmembrane region" description="Helical" evidence="9">
    <location>
        <begin position="846"/>
        <end position="867"/>
    </location>
</feature>
<dbReference type="EMBL" id="MPUK01000001">
    <property type="protein sequence ID" value="ONH70154.1"/>
    <property type="molecule type" value="Genomic_DNA"/>
</dbReference>
<dbReference type="InterPro" id="IPR006068">
    <property type="entry name" value="ATPase_P-typ_cation-transptr_C"/>
</dbReference>
<dbReference type="Pfam" id="PF00122">
    <property type="entry name" value="E1-E2_ATPase"/>
    <property type="match status" value="1"/>
</dbReference>
<keyword evidence="5" id="KW-0067">ATP-binding</keyword>
<name>A0A1V2LEH6_CYBFA</name>
<evidence type="ECO:0000313" key="11">
    <source>
        <dbReference type="EMBL" id="ONH70154.1"/>
    </source>
</evidence>
<gene>
    <name evidence="11" type="ORF">BON22_0296</name>
</gene>
<dbReference type="SFLD" id="SFLDF00027">
    <property type="entry name" value="p-type_atpase"/>
    <property type="match status" value="1"/>
</dbReference>
<dbReference type="Pfam" id="PF13246">
    <property type="entry name" value="Cation_ATPase"/>
    <property type="match status" value="1"/>
</dbReference>
<keyword evidence="3 9" id="KW-0812">Transmembrane</keyword>
<dbReference type="InterPro" id="IPR036412">
    <property type="entry name" value="HAD-like_sf"/>
</dbReference>
<dbReference type="Proteomes" id="UP000189513">
    <property type="component" value="Unassembled WGS sequence"/>
</dbReference>
<proteinExistence type="predicted"/>
<sequence length="1087" mass="119434">MSAYNKEEALSDWNSVASTDLEAQSPYAARIKFNEPERGRSTVRHPLSRGLSFSSLERSVSRSRVVEPGVALPPIFKTVSYKVDDKKLSRENTNLDKSARDFGERTWHCQSVELVAKSFSTDSAKGLSDSQYQLNLKQYGTNVHHPPRTNWFKKIAGYLFGGFGPLLLIGGILCCIAWKPLGNPNPAVANLVLGVVLLLVFLIQALFNAWQDFSSSRVMSSIVNMIPSHVNVIRNGQKVVEDAANLVPGDLLFITNGDRLPADVRFVSIEGADFAFDRAILTGESKPCYATAEADEVGSNYLESSSIGFQGTFCVGGSGYALVISTGDNTVFGQIAKLSAEPKKGLSPLQVEIFRFVGALVAIIITLIILVVILWAAWLRKSYPDWISVAVLIVDLTSVSVAFIPEGLPIALTTCLVITAGAMKKNKILCKSLSVVETLGSVSTICSDKTGTLTKNKMFVTSHTIGTTICEDSSSPTKGSSQLALISKLCNASTFDPTTASKPIKERLMTGNATDQAIFRFGHELDETDLTYDWEMRAEVSFNSKNKFMIRLFEDKSGEQPLTLMIKGAPDILLPKCSRVLSPDGDVKEITADDFATVTKIQQDWAKEGQRVVLLASMAVDPHEFDSCGFSSKETIDTLIAISQRNLILAGLVGITDPPKDGLPEVLSQLKGAGIKVCMVTGDFELTAIAIAKKCGIISQDVSFEAIHSIDHLDRSFPIAPKKTMLRDREVIDAALSLPGPKLDLLNENQWEHLTNYAGIVFSRTTPEQKLKIVEEFQARGHVVAMTGDGVNDAPSLRQADIGIGMAEGSDIAKEASDLVLLESFSSMVTALLYGRLVFENLKKTIAYLLPAGCYAELWAIILNIIFGMPQVLSSFCMIIICCLSDCAGAITMAYEAPERNLLTKKPRSVTNARLVDWRLALHSYLMIGTYDTFVAMFLTFLYFKEKGISFSDLSMAFGTLPADITEGDYTEICKVASSVYFVTLVIMQFFNLMATRTRYHSIFQQPPILNKETQNYAMFPAMLFGLAITFFFNYIPWFMDNLGTGIVPGKYYGFAVGFGAVILVYDELRKLLVRRYPRGFIARIAW</sequence>
<evidence type="ECO:0000256" key="1">
    <source>
        <dbReference type="ARBA" id="ARBA00004651"/>
    </source>
</evidence>
<evidence type="ECO:0000256" key="7">
    <source>
        <dbReference type="ARBA" id="ARBA00022989"/>
    </source>
</evidence>
<dbReference type="InterPro" id="IPR050510">
    <property type="entry name" value="Cation_transp_ATPase_P-type"/>
</dbReference>
<keyword evidence="7 9" id="KW-1133">Transmembrane helix</keyword>
<keyword evidence="4" id="KW-0547">Nucleotide-binding</keyword>
<feature type="transmembrane region" description="Helical" evidence="9">
    <location>
        <begin position="916"/>
        <end position="944"/>
    </location>
</feature>
<comment type="caution">
    <text evidence="11">The sequence shown here is derived from an EMBL/GenBank/DDBJ whole genome shotgun (WGS) entry which is preliminary data.</text>
</comment>
<dbReference type="PRINTS" id="PR00119">
    <property type="entry name" value="CATATPASE"/>
</dbReference>
<dbReference type="GO" id="GO:0006883">
    <property type="term" value="P:intracellular sodium ion homeostasis"/>
    <property type="evidence" value="ECO:0007669"/>
    <property type="project" value="TreeGrafter"/>
</dbReference>
<dbReference type="GO" id="GO:1990573">
    <property type="term" value="P:potassium ion import across plasma membrane"/>
    <property type="evidence" value="ECO:0007669"/>
    <property type="project" value="TreeGrafter"/>
</dbReference>
<feature type="transmembrane region" description="Helical" evidence="9">
    <location>
        <begin position="976"/>
        <end position="996"/>
    </location>
</feature>